<keyword evidence="3 4" id="KW-0810">Translation regulation</keyword>
<keyword evidence="4" id="KW-0143">Chaperone</keyword>
<dbReference type="PANTHER" id="PTHR39190:SF1">
    <property type="entry name" value="FLAGELLAR ASSEMBLY FACTOR FLIW"/>
    <property type="match status" value="1"/>
</dbReference>
<dbReference type="InterPro" id="IPR003775">
    <property type="entry name" value="Flagellar_assembly_factor_FliW"/>
</dbReference>
<evidence type="ECO:0000313" key="5">
    <source>
        <dbReference type="EMBL" id="MBR8668908.1"/>
    </source>
</evidence>
<dbReference type="InterPro" id="IPR024046">
    <property type="entry name" value="Flagellar_assmbl_FliW_dom_sf"/>
</dbReference>
<dbReference type="AlphaFoldDB" id="A0A941JKK8"/>
<dbReference type="GO" id="GO:0005737">
    <property type="term" value="C:cytoplasm"/>
    <property type="evidence" value="ECO:0007669"/>
    <property type="project" value="UniProtKB-SubCell"/>
</dbReference>
<comment type="function">
    <text evidence="4">Acts as an anti-CsrA protein, binds CsrA and prevents it from repressing translation of its target genes, one of which is flagellin. Binds to flagellin and participates in the assembly of the flagellum.</text>
</comment>
<keyword evidence="2 4" id="KW-1005">Bacterial flagellum biogenesis</keyword>
<keyword evidence="1 4" id="KW-0963">Cytoplasm</keyword>
<dbReference type="SUPFAM" id="SSF141457">
    <property type="entry name" value="BH3618-like"/>
    <property type="match status" value="1"/>
</dbReference>
<keyword evidence="5" id="KW-0282">Flagellum</keyword>
<dbReference type="GO" id="GO:0044780">
    <property type="term" value="P:bacterial-type flagellum assembly"/>
    <property type="evidence" value="ECO:0007669"/>
    <property type="project" value="UniProtKB-UniRule"/>
</dbReference>
<reference evidence="5" key="1">
    <citation type="submission" date="2021-04" db="EMBL/GenBank/DDBJ databases">
        <title>Genomic analysis of electroactive and textile dye degrading Bacillus circulans strain: DC10 isolated from constructed wetland-microbial fuel cells treating textile dye wastewaters.</title>
        <authorList>
            <person name="Patel D.U."/>
            <person name="Desai C.R."/>
        </authorList>
    </citation>
    <scope>NUCLEOTIDE SEQUENCE</scope>
    <source>
        <strain evidence="5">DC10</strain>
    </source>
</reference>
<evidence type="ECO:0000256" key="1">
    <source>
        <dbReference type="ARBA" id="ARBA00022490"/>
    </source>
</evidence>
<gene>
    <name evidence="4 5" type="primary">fliW</name>
    <name evidence="5" type="ORF">KD144_05085</name>
</gene>
<dbReference type="EMBL" id="JAGTPX010000003">
    <property type="protein sequence ID" value="MBR8668908.1"/>
    <property type="molecule type" value="Genomic_DNA"/>
</dbReference>
<dbReference type="HAMAP" id="MF_01185">
    <property type="entry name" value="FliW"/>
    <property type="match status" value="1"/>
</dbReference>
<protein>
    <recommendedName>
        <fullName evidence="4">Flagellar assembly factor FliW</fullName>
    </recommendedName>
</protein>
<evidence type="ECO:0000256" key="2">
    <source>
        <dbReference type="ARBA" id="ARBA00022795"/>
    </source>
</evidence>
<evidence type="ECO:0000256" key="4">
    <source>
        <dbReference type="HAMAP-Rule" id="MF_01185"/>
    </source>
</evidence>
<dbReference type="GO" id="GO:0006417">
    <property type="term" value="P:regulation of translation"/>
    <property type="evidence" value="ECO:0007669"/>
    <property type="project" value="UniProtKB-KW"/>
</dbReference>
<keyword evidence="5" id="KW-0969">Cilium</keyword>
<comment type="subcellular location">
    <subcellularLocation>
        <location evidence="4">Cytoplasm</location>
    </subcellularLocation>
</comment>
<dbReference type="RefSeq" id="WP_212117535.1">
    <property type="nucleotide sequence ID" value="NZ_JAGTPX020000003.1"/>
</dbReference>
<accession>A0A941JKK8</accession>
<evidence type="ECO:0000256" key="3">
    <source>
        <dbReference type="ARBA" id="ARBA00022845"/>
    </source>
</evidence>
<keyword evidence="5" id="KW-0966">Cell projection</keyword>
<dbReference type="Gene3D" id="2.30.290.10">
    <property type="entry name" value="BH3618-like"/>
    <property type="match status" value="1"/>
</dbReference>
<dbReference type="PANTHER" id="PTHR39190">
    <property type="entry name" value="FLAGELLAR ASSEMBLY FACTOR FLIW"/>
    <property type="match status" value="1"/>
</dbReference>
<dbReference type="NCBIfam" id="NF009793">
    <property type="entry name" value="PRK13285.1-1"/>
    <property type="match status" value="1"/>
</dbReference>
<sequence>MKITTKYHGEKEIQEKEVVTFPQTIPGFPDEKEFVLLPLDDEGQFIVLQSVENQQLAFVLSNPFTFFKEYDFSLDEYIVELLEIESEEDILVFSILTVHDPFEKTTANLQAPIIINNKKNMAKQVILNEPNYHTKHPLFEKSKPTLVKG</sequence>
<proteinExistence type="inferred from homology"/>
<organism evidence="5">
    <name type="scientific">Niallia circulans</name>
    <name type="common">Bacillus circulans</name>
    <dbReference type="NCBI Taxonomy" id="1397"/>
    <lineage>
        <taxon>Bacteria</taxon>
        <taxon>Bacillati</taxon>
        <taxon>Bacillota</taxon>
        <taxon>Bacilli</taxon>
        <taxon>Bacillales</taxon>
        <taxon>Bacillaceae</taxon>
        <taxon>Niallia</taxon>
    </lineage>
</organism>
<name>A0A941JKK8_NIACI</name>
<comment type="subunit">
    <text evidence="4">Interacts with translational regulator CsrA and flagellin(s).</text>
</comment>
<dbReference type="Pfam" id="PF02623">
    <property type="entry name" value="FliW"/>
    <property type="match status" value="1"/>
</dbReference>
<comment type="similarity">
    <text evidence="4">Belongs to the FliW family.</text>
</comment>
<comment type="caution">
    <text evidence="5">The sequence shown here is derived from an EMBL/GenBank/DDBJ whole genome shotgun (WGS) entry which is preliminary data.</text>
</comment>